<feature type="region of interest" description="Disordered" evidence="6">
    <location>
        <begin position="354"/>
        <end position="380"/>
    </location>
</feature>
<evidence type="ECO:0000256" key="5">
    <source>
        <dbReference type="SAM" id="Coils"/>
    </source>
</evidence>
<feature type="domain" description="Helicase C-terminal" evidence="8">
    <location>
        <begin position="429"/>
        <end position="616"/>
    </location>
</feature>
<dbReference type="Proteomes" id="UP000034562">
    <property type="component" value="Unassembled WGS sequence"/>
</dbReference>
<dbReference type="CDD" id="cd18011">
    <property type="entry name" value="DEXDc_RapA"/>
    <property type="match status" value="1"/>
</dbReference>
<evidence type="ECO:0000256" key="3">
    <source>
        <dbReference type="ARBA" id="ARBA00022806"/>
    </source>
</evidence>
<dbReference type="SMART" id="SM00487">
    <property type="entry name" value="DEXDc"/>
    <property type="match status" value="1"/>
</dbReference>
<evidence type="ECO:0000256" key="4">
    <source>
        <dbReference type="ARBA" id="ARBA00022840"/>
    </source>
</evidence>
<keyword evidence="2" id="KW-0378">Hydrolase</keyword>
<evidence type="ECO:0000256" key="6">
    <source>
        <dbReference type="SAM" id="MobiDB-lite"/>
    </source>
</evidence>
<keyword evidence="1" id="KW-0547">Nucleotide-binding</keyword>
<feature type="domain" description="Helicase ATP-binding" evidence="7">
    <location>
        <begin position="47"/>
        <end position="215"/>
    </location>
</feature>
<evidence type="ECO:0000256" key="1">
    <source>
        <dbReference type="ARBA" id="ARBA00022741"/>
    </source>
</evidence>
<dbReference type="EMBL" id="LBZK01000038">
    <property type="protein sequence ID" value="KKR69732.1"/>
    <property type="molecule type" value="Genomic_DNA"/>
</dbReference>
<dbReference type="PATRIC" id="fig|1618563.3.peg.623"/>
<protein>
    <submittedName>
        <fullName evidence="9">SNF2-related protein</fullName>
    </submittedName>
</protein>
<dbReference type="PANTHER" id="PTHR45766">
    <property type="entry name" value="DNA ANNEALING HELICASE AND ENDONUCLEASE ZRANB3 FAMILY MEMBER"/>
    <property type="match status" value="1"/>
</dbReference>
<dbReference type="InterPro" id="IPR001650">
    <property type="entry name" value="Helicase_C-like"/>
</dbReference>
<dbReference type="GO" id="GO:0016787">
    <property type="term" value="F:hydrolase activity"/>
    <property type="evidence" value="ECO:0007669"/>
    <property type="project" value="UniProtKB-KW"/>
</dbReference>
<reference evidence="9 10" key="1">
    <citation type="journal article" date="2015" name="Nature">
        <title>rRNA introns, odd ribosomes, and small enigmatic genomes across a large radiation of phyla.</title>
        <authorList>
            <person name="Brown C.T."/>
            <person name="Hug L.A."/>
            <person name="Thomas B.C."/>
            <person name="Sharon I."/>
            <person name="Castelle C.J."/>
            <person name="Singh A."/>
            <person name="Wilkins M.J."/>
            <person name="Williams K.H."/>
            <person name="Banfield J.F."/>
        </authorList>
    </citation>
    <scope>NUCLEOTIDE SEQUENCE [LARGE SCALE GENOMIC DNA]</scope>
</reference>
<dbReference type="InterPro" id="IPR038718">
    <property type="entry name" value="SNF2-like_sf"/>
</dbReference>
<organism evidence="9 10">
    <name type="scientific">Candidatus Woesebacteria bacterium GW2011_GWA2_40_7b</name>
    <dbReference type="NCBI Taxonomy" id="1618563"/>
    <lineage>
        <taxon>Bacteria</taxon>
        <taxon>Candidatus Woeseibacteriota</taxon>
    </lineage>
</organism>
<evidence type="ECO:0000256" key="2">
    <source>
        <dbReference type="ARBA" id="ARBA00022801"/>
    </source>
</evidence>
<dbReference type="PROSITE" id="PS51192">
    <property type="entry name" value="HELICASE_ATP_BIND_1"/>
    <property type="match status" value="1"/>
</dbReference>
<dbReference type="GO" id="GO:0005524">
    <property type="term" value="F:ATP binding"/>
    <property type="evidence" value="ECO:0007669"/>
    <property type="project" value="UniProtKB-KW"/>
</dbReference>
<dbReference type="Gene3D" id="3.40.50.10810">
    <property type="entry name" value="Tandem AAA-ATPase domain"/>
    <property type="match status" value="1"/>
</dbReference>
<dbReference type="Pfam" id="PF00271">
    <property type="entry name" value="Helicase_C"/>
    <property type="match status" value="1"/>
</dbReference>
<keyword evidence="4" id="KW-0067">ATP-binding</keyword>
<dbReference type="AlphaFoldDB" id="A0A0G0W386"/>
<evidence type="ECO:0000313" key="9">
    <source>
        <dbReference type="EMBL" id="KKR69732.1"/>
    </source>
</evidence>
<feature type="coiled-coil region" evidence="5">
    <location>
        <begin position="888"/>
        <end position="915"/>
    </location>
</feature>
<keyword evidence="5" id="KW-0175">Coiled coil</keyword>
<dbReference type="GO" id="GO:0004386">
    <property type="term" value="F:helicase activity"/>
    <property type="evidence" value="ECO:0007669"/>
    <property type="project" value="UniProtKB-KW"/>
</dbReference>
<evidence type="ECO:0000313" key="10">
    <source>
        <dbReference type="Proteomes" id="UP000034562"/>
    </source>
</evidence>
<dbReference type="SMART" id="SM00490">
    <property type="entry name" value="HELICc"/>
    <property type="match status" value="1"/>
</dbReference>
<evidence type="ECO:0000259" key="7">
    <source>
        <dbReference type="PROSITE" id="PS51192"/>
    </source>
</evidence>
<dbReference type="InterPro" id="IPR057342">
    <property type="entry name" value="DEXDc_RapA"/>
</dbReference>
<accession>A0A0G0W386</accession>
<dbReference type="InterPro" id="IPR000330">
    <property type="entry name" value="SNF2_N"/>
</dbReference>
<sequence length="975" mass="111872">MTDFIKRYLAEKISSQKMAGNISRLSSVLAKSTIDLNPHQIHAALYAFNSPLSRGAILADEVGLGKTIEAGIIIAQLWAEGKKRILIASPASLRKQWQDELLTKFGLESEVWDGPSFVEKVSSGEKTPLTYEGIFIVSYQFIYSHLQLVKKQPWNVVIIDEAHRFRRVYRGRDASKMAYEIREVIKDKPKVLLTATPLQNNIEELYGIASFIDDKLLGTPYSFKTRYAEPIKEKSELSKIRLEELRNLIKGEEKDDTFSISGVITRTLRKQVLEYVPFTDRTSTTFDFTPADDEVALYEKVSAYLQRPDLAAIAATQRNLMVLVYRKLLASSSFAIAGTLKKLIENLKSELEIRKQESSKQSNPEPVIDEGLDEELEDSELEDIEQNTKKEKLRVDKKYTDEFIEKELKELEEYYALAISITQNTKGGKLIHSLLALFTQAKSKKWPEKAVVFTESTRTQEYLAGLLRDAGITYTQFNGSNNSPEARKAFEAWRKEFPEAASVGSSSANMRQALINDFRENTNVLLTTEAGAEGLNLQFCNMVINYDLPWNPQRVEQRIGRCHRYGQKHQVVVANFLNTKNYADKRVLELLQEKLNLFDGLFGSSDEILGALESGLDFEKKILDIYQNCKTPEEYDKAFTELQDKLKETISTTTLGYRKLLLENTDQSVANLFKQTAYETKRVISDFDNDLLKLCKLCLGSKLKTTNDEAVFTIDGFDFPIAFRELKGEETGKISRVYKDHPVIKGVLDSSLVLQTKPIPSMSFSLSKHPKKISQLEDSLGDEGFMYLWKLAITGVETEEVLVPFAFIKSGKDYKSIDFAISEELLTVEAVDNHNSFDSSPIKKDEFISVWNNWKKPVLEKYQKRNERLFDRETDRINRYYDVFPLRVEDKLRKLENEKSEVNRKRDNSADLEERRKLQKRLQDIAVLTDKLQIEQLKLKQEASVLRKKELDELWKKLEPIINEELVAITHFKII</sequence>
<dbReference type="STRING" id="1618563.UU12_C0038G0009"/>
<dbReference type="Gene3D" id="3.40.50.300">
    <property type="entry name" value="P-loop containing nucleotide triphosphate hydrolases"/>
    <property type="match status" value="1"/>
</dbReference>
<dbReference type="CDD" id="cd18793">
    <property type="entry name" value="SF2_C_SNF"/>
    <property type="match status" value="1"/>
</dbReference>
<dbReference type="Pfam" id="PF00176">
    <property type="entry name" value="SNF2-rel_dom"/>
    <property type="match status" value="1"/>
</dbReference>
<name>A0A0G0W386_9BACT</name>
<keyword evidence="3" id="KW-0347">Helicase</keyword>
<dbReference type="SUPFAM" id="SSF52540">
    <property type="entry name" value="P-loop containing nucleoside triphosphate hydrolases"/>
    <property type="match status" value="2"/>
</dbReference>
<feature type="compositionally biased region" description="Acidic residues" evidence="6">
    <location>
        <begin position="367"/>
        <end position="380"/>
    </location>
</feature>
<dbReference type="PROSITE" id="PS51194">
    <property type="entry name" value="HELICASE_CTER"/>
    <property type="match status" value="1"/>
</dbReference>
<dbReference type="InterPro" id="IPR049730">
    <property type="entry name" value="SNF2/RAD54-like_C"/>
</dbReference>
<proteinExistence type="predicted"/>
<dbReference type="InterPro" id="IPR027417">
    <property type="entry name" value="P-loop_NTPase"/>
</dbReference>
<gene>
    <name evidence="9" type="ORF">UU12_C0038G0009</name>
</gene>
<evidence type="ECO:0000259" key="8">
    <source>
        <dbReference type="PROSITE" id="PS51194"/>
    </source>
</evidence>
<dbReference type="InterPro" id="IPR014001">
    <property type="entry name" value="Helicase_ATP-bd"/>
</dbReference>
<dbReference type="PANTHER" id="PTHR45766:SF6">
    <property type="entry name" value="SWI_SNF-RELATED MATRIX-ASSOCIATED ACTIN-DEPENDENT REGULATOR OF CHROMATIN SUBFAMILY A-LIKE PROTEIN 1"/>
    <property type="match status" value="1"/>
</dbReference>
<comment type="caution">
    <text evidence="9">The sequence shown here is derived from an EMBL/GenBank/DDBJ whole genome shotgun (WGS) entry which is preliminary data.</text>
</comment>